<proteinExistence type="predicted"/>
<dbReference type="InterPro" id="IPR002725">
    <property type="entry name" value="YgjP-like_metallopeptidase"/>
</dbReference>
<sequence length="228" mass="26842">MGKEIISIEGITITLYRKNIKNMYLRVLPPNGEVKVSAPLFVSDGEIIEFIRLRKDWILEKQKLISQNKIKAPLKYVNGETHYLWGKEYTLQLIKNNVKNVLVDEEKSIIYLPVPKRSTIEKRKNILDEFYREELKKAIPPVLDKCTRIVGRTPTSVTVRKMKNWGNCKKDGRITLNLNLAKKDEEFLEYVMIHELCHLIEFNHGKNFKKLMDKFCPNWKKIKKIGKQ</sequence>
<dbReference type="Pfam" id="PF01863">
    <property type="entry name" value="YgjP-like"/>
    <property type="match status" value="1"/>
</dbReference>
<protein>
    <submittedName>
        <fullName evidence="2">WLM domain protein</fullName>
    </submittedName>
</protein>
<gene>
    <name evidence="2" type="ORF">MBBTH_14100</name>
</gene>
<keyword evidence="3" id="KW-1185">Reference proteome</keyword>
<comment type="caution">
    <text evidence="2">The sequence shown here is derived from an EMBL/GenBank/DDBJ whole genome shotgun (WGS) entry which is preliminary data.</text>
</comment>
<feature type="domain" description="YgjP-like metallopeptidase" evidence="1">
    <location>
        <begin position="22"/>
        <end position="224"/>
    </location>
</feature>
<dbReference type="RefSeq" id="WP_116592343.1">
    <property type="nucleotide sequence ID" value="NZ_MZGS01000024.1"/>
</dbReference>
<dbReference type="EMBL" id="MZGS01000024">
    <property type="protein sequence ID" value="PWB86427.1"/>
    <property type="molecule type" value="Genomic_DNA"/>
</dbReference>
<dbReference type="AlphaFoldDB" id="A0A315XMA0"/>
<reference evidence="2 3" key="1">
    <citation type="submission" date="2017-03" db="EMBL/GenBank/DDBJ databases">
        <title>Genome sequence of Methanobrevibacter thaueri.</title>
        <authorList>
            <person name="Poehlein A."/>
            <person name="Seedorf H."/>
            <person name="Daniel R."/>
        </authorList>
    </citation>
    <scope>NUCLEOTIDE SEQUENCE [LARGE SCALE GENOMIC DNA]</scope>
    <source>
        <strain evidence="2 3">DSM 11995</strain>
    </source>
</reference>
<dbReference type="InterPro" id="IPR053136">
    <property type="entry name" value="UTP_pyrophosphatase-like"/>
</dbReference>
<organism evidence="2 3">
    <name type="scientific">Methanobrevibacter thaueri</name>
    <dbReference type="NCBI Taxonomy" id="190975"/>
    <lineage>
        <taxon>Archaea</taxon>
        <taxon>Methanobacteriati</taxon>
        <taxon>Methanobacteriota</taxon>
        <taxon>Methanomada group</taxon>
        <taxon>Methanobacteria</taxon>
        <taxon>Methanobacteriales</taxon>
        <taxon>Methanobacteriaceae</taxon>
        <taxon>Methanobrevibacter</taxon>
    </lineage>
</organism>
<dbReference type="PANTHER" id="PTHR30399">
    <property type="entry name" value="UNCHARACTERIZED PROTEIN YGJP"/>
    <property type="match status" value="1"/>
</dbReference>
<dbReference type="PANTHER" id="PTHR30399:SF1">
    <property type="entry name" value="UTP PYROPHOSPHATASE"/>
    <property type="match status" value="1"/>
</dbReference>
<dbReference type="CDD" id="cd07344">
    <property type="entry name" value="M48_yhfN_like"/>
    <property type="match status" value="1"/>
</dbReference>
<dbReference type="OrthoDB" id="308128at2157"/>
<evidence type="ECO:0000313" key="2">
    <source>
        <dbReference type="EMBL" id="PWB86427.1"/>
    </source>
</evidence>
<evidence type="ECO:0000313" key="3">
    <source>
        <dbReference type="Proteomes" id="UP000251717"/>
    </source>
</evidence>
<name>A0A315XMA0_9EURY</name>
<dbReference type="Gene3D" id="3.30.2010.10">
    <property type="entry name" value="Metalloproteases ('zincins'), catalytic domain"/>
    <property type="match status" value="1"/>
</dbReference>
<accession>A0A315XMA0</accession>
<dbReference type="Proteomes" id="UP000251717">
    <property type="component" value="Unassembled WGS sequence"/>
</dbReference>
<evidence type="ECO:0000259" key="1">
    <source>
        <dbReference type="Pfam" id="PF01863"/>
    </source>
</evidence>